<dbReference type="InterPro" id="IPR036116">
    <property type="entry name" value="FN3_sf"/>
</dbReference>
<evidence type="ECO:0008006" key="3">
    <source>
        <dbReference type="Google" id="ProtNLM"/>
    </source>
</evidence>
<dbReference type="EMBL" id="OJIN01000233">
    <property type="protein sequence ID" value="SPD76248.1"/>
    <property type="molecule type" value="Genomic_DNA"/>
</dbReference>
<name>A0A445N3G4_9BACT</name>
<dbReference type="Gene3D" id="2.60.40.10">
    <property type="entry name" value="Immunoglobulins"/>
    <property type="match status" value="1"/>
</dbReference>
<reference evidence="2" key="1">
    <citation type="submission" date="2018-01" db="EMBL/GenBank/DDBJ databases">
        <authorList>
            <person name="Regsiter A."/>
            <person name="William W."/>
        </authorList>
    </citation>
    <scope>NUCLEOTIDE SEQUENCE</scope>
    <source>
        <strain evidence="2">TRIP AH-1</strain>
    </source>
</reference>
<sequence length="102" mass="10916">MGNNCDGQVDEGFCPNVTNLSARAKLTKVSLLWTHVGADSYNVYRKTNGGVYELIANTTSTYSTYLDAGVTIGTTYYYMVKSVCQGVEGGASNEVTITPAAR</sequence>
<protein>
    <recommendedName>
        <fullName evidence="3">Fibronectin type-III domain-containing protein</fullName>
    </recommendedName>
</protein>
<gene>
    <name evidence="1" type="ORF">PITCH_A860011</name>
    <name evidence="2" type="ORF">PITCH_A870003</name>
</gene>
<dbReference type="AlphaFoldDB" id="A0A445N3G4"/>
<dbReference type="SUPFAM" id="SSF49265">
    <property type="entry name" value="Fibronectin type III"/>
    <property type="match status" value="1"/>
</dbReference>
<evidence type="ECO:0000313" key="2">
    <source>
        <dbReference type="EMBL" id="SPD76248.1"/>
    </source>
</evidence>
<dbReference type="InterPro" id="IPR013783">
    <property type="entry name" value="Ig-like_fold"/>
</dbReference>
<accession>A0A445N3G4</accession>
<dbReference type="EMBL" id="OJIN01000232">
    <property type="protein sequence ID" value="SPD76240.1"/>
    <property type="molecule type" value="Genomic_DNA"/>
</dbReference>
<proteinExistence type="predicted"/>
<organism evidence="2">
    <name type="scientific">uncultured Desulfobacterium sp</name>
    <dbReference type="NCBI Taxonomy" id="201089"/>
    <lineage>
        <taxon>Bacteria</taxon>
        <taxon>Pseudomonadati</taxon>
        <taxon>Thermodesulfobacteriota</taxon>
        <taxon>Desulfobacteria</taxon>
        <taxon>Desulfobacterales</taxon>
        <taxon>Desulfobacteriaceae</taxon>
        <taxon>Desulfobacterium</taxon>
        <taxon>environmental samples</taxon>
    </lineage>
</organism>
<evidence type="ECO:0000313" key="1">
    <source>
        <dbReference type="EMBL" id="SPD76240.1"/>
    </source>
</evidence>